<evidence type="ECO:0000313" key="6">
    <source>
        <dbReference type="Proteomes" id="UP000189632"/>
    </source>
</evidence>
<dbReference type="GO" id="GO:0006574">
    <property type="term" value="P:L-valine catabolic process"/>
    <property type="evidence" value="ECO:0007669"/>
    <property type="project" value="TreeGrafter"/>
</dbReference>
<reference evidence="5 6" key="1">
    <citation type="submission" date="2016-11" db="EMBL/GenBank/DDBJ databases">
        <title>Comparative genomics of Bartonella apis.</title>
        <authorList>
            <person name="Engel P."/>
        </authorList>
    </citation>
    <scope>NUCLEOTIDE SEQUENCE [LARGE SCALE GENOMIC DNA]</scope>
    <source>
        <strain evidence="5 6">BBC0122</strain>
    </source>
</reference>
<keyword evidence="3" id="KW-0520">NAD</keyword>
<protein>
    <recommendedName>
        <fullName evidence="1">methylmalonate-semialdehyde dehydrogenase (CoA acylating)</fullName>
        <ecNumber evidence="1">1.2.1.27</ecNumber>
    </recommendedName>
</protein>
<dbReference type="KEGG" id="bapi:BBC0122_003920"/>
<dbReference type="GO" id="GO:0006210">
    <property type="term" value="P:thymine catabolic process"/>
    <property type="evidence" value="ECO:0007669"/>
    <property type="project" value="TreeGrafter"/>
</dbReference>
<dbReference type="Gene3D" id="3.40.309.10">
    <property type="entry name" value="Aldehyde Dehydrogenase, Chain A, domain 2"/>
    <property type="match status" value="1"/>
</dbReference>
<feature type="domain" description="Aldehyde dehydrogenase" evidence="4">
    <location>
        <begin position="14"/>
        <end position="478"/>
    </location>
</feature>
<dbReference type="OrthoDB" id="9812625at2"/>
<dbReference type="InterPro" id="IPR016161">
    <property type="entry name" value="Ald_DH/histidinol_DH"/>
</dbReference>
<dbReference type="InterPro" id="IPR016162">
    <property type="entry name" value="Ald_DH_N"/>
</dbReference>
<dbReference type="InterPro" id="IPR010061">
    <property type="entry name" value="MeMal-semiAld_DH"/>
</dbReference>
<dbReference type="FunFam" id="3.40.605.10:FF:000003">
    <property type="entry name" value="Methylmalonate-semialdehyde dehydrogenase [acylating]"/>
    <property type="match status" value="1"/>
</dbReference>
<dbReference type="FunFam" id="3.40.309.10:FF:000002">
    <property type="entry name" value="Methylmalonate-semialdehyde dehydrogenase (Acylating)"/>
    <property type="match status" value="1"/>
</dbReference>
<dbReference type="InterPro" id="IPR016163">
    <property type="entry name" value="Ald_DH_C"/>
</dbReference>
<proteinExistence type="predicted"/>
<organism evidence="5 6">
    <name type="scientific">Bartonella choladocola</name>
    <dbReference type="NCBI Taxonomy" id="2750995"/>
    <lineage>
        <taxon>Bacteria</taxon>
        <taxon>Pseudomonadati</taxon>
        <taxon>Pseudomonadota</taxon>
        <taxon>Alphaproteobacteria</taxon>
        <taxon>Hyphomicrobiales</taxon>
        <taxon>Bartonellaceae</taxon>
        <taxon>Bartonella</taxon>
    </lineage>
</organism>
<dbReference type="PANTHER" id="PTHR43866:SF4">
    <property type="entry name" value="MALONATE-SEMIALDEHYDE DEHYDROGENASE"/>
    <property type="match status" value="1"/>
</dbReference>
<dbReference type="EC" id="1.2.1.27" evidence="1"/>
<evidence type="ECO:0000259" key="4">
    <source>
        <dbReference type="Pfam" id="PF00171"/>
    </source>
</evidence>
<dbReference type="RefSeq" id="WP_077990794.1">
    <property type="nucleotide sequence ID" value="NZ_CP015625.1"/>
</dbReference>
<sequence>MQEYGHFINGKSVKGKSGRQSDVFLPMDGSVQAKVDLATKAEIDEVVKIAAAAQPAWAAVNPQRRSRVLRKFLTLVEEEMKPLSELLAKEHGKTVSDAAGDIQRGLEVVELSLGVPHLTKGEFTEGAGPGIDTYSIRQPLGVVAGITPFNFPAMIPLWMAGPAIACGNAFILKPSERDPGVPLRLAELFIEAGGPAGIFNVVNGDKDAVNAILDNPDIKAVSFVGSTPIARYIYERAAANGKRVQALGGAKNHMLIMPDADLDQVVDALIGAGYGSAGERCMAISVAVPIGEDTANRLMEKLIPRVKALKVGNSLDPSADYGPVVTREAQQRILNYVDIGVKEGAKLVVDGRNFKLPGYENGFYVGPCLFDNVTNEMQIYKEEIFGPVLGVIRAKNYEEALALPTTHLFGNGVTIFTRDGDAARDFVSRVEVGMVGVNVPIPTPVAYYTFGGWKASIFGDLNQHGPDAFRFFTRTKTVTSRWPSGIRSGAEFSMPTMK</sequence>
<dbReference type="Gene3D" id="3.40.605.10">
    <property type="entry name" value="Aldehyde Dehydrogenase, Chain A, domain 1"/>
    <property type="match status" value="1"/>
</dbReference>
<accession>A0A1U9MF97</accession>
<gene>
    <name evidence="5" type="ORF">BBC0122_003920</name>
</gene>
<dbReference type="Proteomes" id="UP000189632">
    <property type="component" value="Chromosome"/>
</dbReference>
<dbReference type="PROSITE" id="PS00070">
    <property type="entry name" value="ALDEHYDE_DEHYDR_CYS"/>
    <property type="match status" value="1"/>
</dbReference>
<dbReference type="AlphaFoldDB" id="A0A1U9MF97"/>
<evidence type="ECO:0000256" key="1">
    <source>
        <dbReference type="ARBA" id="ARBA00013048"/>
    </source>
</evidence>
<dbReference type="InterPro" id="IPR015590">
    <property type="entry name" value="Aldehyde_DH_dom"/>
</dbReference>
<keyword evidence="2 5" id="KW-0560">Oxidoreductase</keyword>
<dbReference type="GO" id="GO:0004491">
    <property type="term" value="F:methylmalonate-semialdehyde dehydrogenase (acylating, NAD) activity"/>
    <property type="evidence" value="ECO:0007669"/>
    <property type="project" value="UniProtKB-EC"/>
</dbReference>
<keyword evidence="6" id="KW-1185">Reference proteome</keyword>
<dbReference type="InterPro" id="IPR016160">
    <property type="entry name" value="Ald_DH_CS_CYS"/>
</dbReference>
<dbReference type="NCBIfam" id="TIGR01722">
    <property type="entry name" value="MMSDH"/>
    <property type="match status" value="1"/>
</dbReference>
<dbReference type="PANTHER" id="PTHR43866">
    <property type="entry name" value="MALONATE-SEMIALDEHYDE DEHYDROGENASE"/>
    <property type="match status" value="1"/>
</dbReference>
<evidence type="ECO:0000313" key="5">
    <source>
        <dbReference type="EMBL" id="AQT46526.1"/>
    </source>
</evidence>
<name>A0A1U9MF97_9HYPH</name>
<dbReference type="CDD" id="cd07085">
    <property type="entry name" value="ALDH_F6_MMSDH"/>
    <property type="match status" value="1"/>
</dbReference>
<dbReference type="EMBL" id="CP015625">
    <property type="protein sequence ID" value="AQT46526.1"/>
    <property type="molecule type" value="Genomic_DNA"/>
</dbReference>
<dbReference type="Pfam" id="PF00171">
    <property type="entry name" value="Aldedh"/>
    <property type="match status" value="1"/>
</dbReference>
<evidence type="ECO:0000256" key="2">
    <source>
        <dbReference type="ARBA" id="ARBA00023002"/>
    </source>
</evidence>
<dbReference type="SUPFAM" id="SSF53720">
    <property type="entry name" value="ALDH-like"/>
    <property type="match status" value="1"/>
</dbReference>
<evidence type="ECO:0000256" key="3">
    <source>
        <dbReference type="ARBA" id="ARBA00023027"/>
    </source>
</evidence>